<dbReference type="Pfam" id="PF00795">
    <property type="entry name" value="CN_hydrolase"/>
    <property type="match status" value="1"/>
</dbReference>
<dbReference type="EC" id="2.3.1.269" evidence="9"/>
<dbReference type="GO" id="GO:0016410">
    <property type="term" value="F:N-acyltransferase activity"/>
    <property type="evidence" value="ECO:0007669"/>
    <property type="project" value="UniProtKB-UniRule"/>
</dbReference>
<comment type="pathway">
    <text evidence="9">Protein modification; lipoprotein biosynthesis (N-acyl transfer).</text>
</comment>
<evidence type="ECO:0000256" key="5">
    <source>
        <dbReference type="ARBA" id="ARBA00022692"/>
    </source>
</evidence>
<dbReference type="InterPro" id="IPR003010">
    <property type="entry name" value="C-N_Hydrolase"/>
</dbReference>
<keyword evidence="8 9" id="KW-0012">Acyltransferase</keyword>
<organism evidence="11 12">
    <name type="scientific">Paludibaculum fermentans</name>
    <dbReference type="NCBI Taxonomy" id="1473598"/>
    <lineage>
        <taxon>Bacteria</taxon>
        <taxon>Pseudomonadati</taxon>
        <taxon>Acidobacteriota</taxon>
        <taxon>Terriglobia</taxon>
        <taxon>Bryobacterales</taxon>
        <taxon>Bryobacteraceae</taxon>
        <taxon>Paludibaculum</taxon>
    </lineage>
</organism>
<dbReference type="Pfam" id="PF20154">
    <property type="entry name" value="LNT_N"/>
    <property type="match status" value="1"/>
</dbReference>
<dbReference type="RefSeq" id="WP_194450918.1">
    <property type="nucleotide sequence ID" value="NZ_CP063849.1"/>
</dbReference>
<dbReference type="KEGG" id="pfer:IRI77_04680"/>
<dbReference type="Gene3D" id="3.60.110.10">
    <property type="entry name" value="Carbon-nitrogen hydrolase"/>
    <property type="match status" value="1"/>
</dbReference>
<reference evidence="11 12" key="1">
    <citation type="submission" date="2020-10" db="EMBL/GenBank/DDBJ databases">
        <title>Complete genome sequence of Paludibaculum fermentans P105T, a facultatively anaerobic acidobacterium capable of dissimilatory Fe(III) reduction.</title>
        <authorList>
            <person name="Dedysh S.N."/>
            <person name="Beletsky A.V."/>
            <person name="Kulichevskaya I.S."/>
            <person name="Mardanov A.V."/>
            <person name="Ravin N.V."/>
        </authorList>
    </citation>
    <scope>NUCLEOTIDE SEQUENCE [LARGE SCALE GENOMIC DNA]</scope>
    <source>
        <strain evidence="11 12">P105</strain>
    </source>
</reference>
<dbReference type="PANTHER" id="PTHR38686:SF1">
    <property type="entry name" value="APOLIPOPROTEIN N-ACYLTRANSFERASE"/>
    <property type="match status" value="1"/>
</dbReference>
<dbReference type="AlphaFoldDB" id="A0A7S7SM88"/>
<evidence type="ECO:0000256" key="7">
    <source>
        <dbReference type="ARBA" id="ARBA00023136"/>
    </source>
</evidence>
<dbReference type="GO" id="GO:0042158">
    <property type="term" value="P:lipoprotein biosynthetic process"/>
    <property type="evidence" value="ECO:0007669"/>
    <property type="project" value="UniProtKB-UniRule"/>
</dbReference>
<comment type="subcellular location">
    <subcellularLocation>
        <location evidence="1 9">Cell membrane</location>
        <topology evidence="1 9">Multi-pass membrane protein</topology>
    </subcellularLocation>
</comment>
<evidence type="ECO:0000256" key="8">
    <source>
        <dbReference type="ARBA" id="ARBA00023315"/>
    </source>
</evidence>
<feature type="transmembrane region" description="Helical" evidence="9">
    <location>
        <begin position="102"/>
        <end position="124"/>
    </location>
</feature>
<evidence type="ECO:0000256" key="3">
    <source>
        <dbReference type="ARBA" id="ARBA00022475"/>
    </source>
</evidence>
<evidence type="ECO:0000256" key="2">
    <source>
        <dbReference type="ARBA" id="ARBA00010065"/>
    </source>
</evidence>
<dbReference type="Proteomes" id="UP000593892">
    <property type="component" value="Chromosome"/>
</dbReference>
<evidence type="ECO:0000256" key="9">
    <source>
        <dbReference type="HAMAP-Rule" id="MF_01148"/>
    </source>
</evidence>
<dbReference type="NCBIfam" id="TIGR00546">
    <property type="entry name" value="lnt"/>
    <property type="match status" value="1"/>
</dbReference>
<feature type="transmembrane region" description="Helical" evidence="9">
    <location>
        <begin position="77"/>
        <end position="95"/>
    </location>
</feature>
<protein>
    <recommendedName>
        <fullName evidence="9">Apolipoprotein N-acyltransferase</fullName>
        <shortName evidence="9">ALP N-acyltransferase</shortName>
        <ecNumber evidence="9">2.3.1.269</ecNumber>
    </recommendedName>
</protein>
<keyword evidence="11" id="KW-0449">Lipoprotein</keyword>
<dbReference type="PANTHER" id="PTHR38686">
    <property type="entry name" value="APOLIPOPROTEIN N-ACYLTRANSFERASE"/>
    <property type="match status" value="1"/>
</dbReference>
<dbReference type="SUPFAM" id="SSF56317">
    <property type="entry name" value="Carbon-nitrogen hydrolase"/>
    <property type="match status" value="1"/>
</dbReference>
<comment type="similarity">
    <text evidence="2 9">Belongs to the CN hydrolase family. Apolipoprotein N-acyltransferase subfamily.</text>
</comment>
<feature type="transmembrane region" description="Helical" evidence="9">
    <location>
        <begin position="12"/>
        <end position="40"/>
    </location>
</feature>
<name>A0A7S7SM88_PALFE</name>
<keyword evidence="7 9" id="KW-0472">Membrane</keyword>
<keyword evidence="6 9" id="KW-1133">Transmembrane helix</keyword>
<evidence type="ECO:0000256" key="4">
    <source>
        <dbReference type="ARBA" id="ARBA00022679"/>
    </source>
</evidence>
<dbReference type="CDD" id="cd07571">
    <property type="entry name" value="ALP_N-acyl_transferase"/>
    <property type="match status" value="1"/>
</dbReference>
<dbReference type="InterPro" id="IPR004563">
    <property type="entry name" value="Apolipo_AcylTrfase"/>
</dbReference>
<dbReference type="HAMAP" id="MF_01148">
    <property type="entry name" value="Lnt"/>
    <property type="match status" value="1"/>
</dbReference>
<feature type="transmembrane region" description="Helical" evidence="9">
    <location>
        <begin position="158"/>
        <end position="179"/>
    </location>
</feature>
<dbReference type="UniPathway" id="UPA00666"/>
<dbReference type="GO" id="GO:0005886">
    <property type="term" value="C:plasma membrane"/>
    <property type="evidence" value="ECO:0007669"/>
    <property type="project" value="UniProtKB-SubCell"/>
</dbReference>
<keyword evidence="5 9" id="KW-0812">Transmembrane</keyword>
<keyword evidence="4 9" id="KW-0808">Transferase</keyword>
<proteinExistence type="inferred from homology"/>
<gene>
    <name evidence="9 11" type="primary">lnt</name>
    <name evidence="11" type="ORF">IRI77_04680</name>
</gene>
<evidence type="ECO:0000256" key="1">
    <source>
        <dbReference type="ARBA" id="ARBA00004651"/>
    </source>
</evidence>
<evidence type="ECO:0000313" key="11">
    <source>
        <dbReference type="EMBL" id="QOY89256.1"/>
    </source>
</evidence>
<keyword evidence="12" id="KW-1185">Reference proteome</keyword>
<dbReference type="PROSITE" id="PS50263">
    <property type="entry name" value="CN_HYDROLASE"/>
    <property type="match status" value="1"/>
</dbReference>
<evidence type="ECO:0000313" key="12">
    <source>
        <dbReference type="Proteomes" id="UP000593892"/>
    </source>
</evidence>
<accession>A0A7S7SM88</accession>
<keyword evidence="3 9" id="KW-1003">Cell membrane</keyword>
<sequence>MYRWQLSLAGSILTAVFLIVLFPPFQIPLLAPVALTPLLYALAQEPDGKHRFLWGWLCGFLYWVIVCHWIRDVLAAYGGLTGPLSWLAVVLFAAAKGLHMAVFAWLAGFVLNRSWAIPAVAALWTGIERTHGTLGFAWLTLGNAGIEMAAPLRAAPVFGVYGLSFIFALLAAGLTMVALRRDRRQLAWLLPLVLLYILPIAGPTKAPDAQAAAIQTNIGADVKWTAEEKERVVKRLSLLTLQESLDVSKPKPNLVLWPEAPAPFYYYDDAAFREQVTGAARLAGAPLLFTGVAYSAQKEPLNSAILLGPEGQLLGRYDKVNLVPFGEYIPAGFGWIQKISSEAGNYAPGPGPKVFITEGHTLGAFICYESAFPSYIREFARSGAEVLINLTNDGYFGRGIARQQHLQLVRMRAVENQRWVLRPANDGITASIDPAGRIWDRLPEFKLTSGRLRFGWNRTKTLYTEYGDWFAWLCLAAGLAGVVYTQLPTYRPAE</sequence>
<comment type="catalytic activity">
    <reaction evidence="9">
        <text>N-terminal S-1,2-diacyl-sn-glyceryl-L-cysteinyl-[lipoprotein] + a glycerophospholipid = N-acyl-S-1,2-diacyl-sn-glyceryl-L-cysteinyl-[lipoprotein] + a 2-acyl-sn-glycero-3-phospholipid + H(+)</text>
        <dbReference type="Rhea" id="RHEA:48228"/>
        <dbReference type="Rhea" id="RHEA-COMP:14681"/>
        <dbReference type="Rhea" id="RHEA-COMP:14684"/>
        <dbReference type="ChEBI" id="CHEBI:15378"/>
        <dbReference type="ChEBI" id="CHEBI:136912"/>
        <dbReference type="ChEBI" id="CHEBI:140656"/>
        <dbReference type="ChEBI" id="CHEBI:140657"/>
        <dbReference type="ChEBI" id="CHEBI:140660"/>
        <dbReference type="EC" id="2.3.1.269"/>
    </reaction>
</comment>
<evidence type="ECO:0000259" key="10">
    <source>
        <dbReference type="PROSITE" id="PS50263"/>
    </source>
</evidence>
<dbReference type="InterPro" id="IPR045378">
    <property type="entry name" value="LNT_N"/>
</dbReference>
<feature type="transmembrane region" description="Helical" evidence="9">
    <location>
        <begin position="52"/>
        <end position="71"/>
    </location>
</feature>
<dbReference type="EMBL" id="CP063849">
    <property type="protein sequence ID" value="QOY89256.1"/>
    <property type="molecule type" value="Genomic_DNA"/>
</dbReference>
<feature type="domain" description="CN hydrolase" evidence="10">
    <location>
        <begin position="214"/>
        <end position="459"/>
    </location>
</feature>
<comment type="function">
    <text evidence="9">Catalyzes the phospholipid dependent N-acylation of the N-terminal cysteine of apolipoprotein, the last step in lipoprotein maturation.</text>
</comment>
<evidence type="ECO:0000256" key="6">
    <source>
        <dbReference type="ARBA" id="ARBA00022989"/>
    </source>
</evidence>
<dbReference type="InterPro" id="IPR036526">
    <property type="entry name" value="C-N_Hydrolase_sf"/>
</dbReference>
<feature type="transmembrane region" description="Helical" evidence="9">
    <location>
        <begin position="186"/>
        <end position="202"/>
    </location>
</feature>